<keyword evidence="1" id="KW-0472">Membrane</keyword>
<dbReference type="eggNOG" id="COG4478">
    <property type="taxonomic scope" value="Bacteria"/>
</dbReference>
<evidence type="ECO:0000313" key="3">
    <source>
        <dbReference type="Proteomes" id="UP000051820"/>
    </source>
</evidence>
<dbReference type="Proteomes" id="UP000051820">
    <property type="component" value="Unassembled WGS sequence"/>
</dbReference>
<feature type="transmembrane region" description="Helical" evidence="1">
    <location>
        <begin position="7"/>
        <end position="27"/>
    </location>
</feature>
<protein>
    <submittedName>
        <fullName evidence="2">Integral membrane protein</fullName>
    </submittedName>
</protein>
<dbReference type="PATRIC" id="fig|1423807.3.peg.1943"/>
<keyword evidence="1" id="KW-1133">Transmembrane helix</keyword>
<reference evidence="2 3" key="1">
    <citation type="journal article" date="2015" name="Genome Announc.">
        <title>Expanding the biotechnology potential of lactobacilli through comparative genomics of 213 strains and associated genera.</title>
        <authorList>
            <person name="Sun Z."/>
            <person name="Harris H.M."/>
            <person name="McCann A."/>
            <person name="Guo C."/>
            <person name="Argimon S."/>
            <person name="Zhang W."/>
            <person name="Yang X."/>
            <person name="Jeffery I.B."/>
            <person name="Cooney J.C."/>
            <person name="Kagawa T.F."/>
            <person name="Liu W."/>
            <person name="Song Y."/>
            <person name="Salvetti E."/>
            <person name="Wrobel A."/>
            <person name="Rasinkangas P."/>
            <person name="Parkhill J."/>
            <person name="Rea M.C."/>
            <person name="O'Sullivan O."/>
            <person name="Ritari J."/>
            <person name="Douillard F.P."/>
            <person name="Paul Ross R."/>
            <person name="Yang R."/>
            <person name="Briner A.E."/>
            <person name="Felis G.E."/>
            <person name="de Vos W.M."/>
            <person name="Barrangou R."/>
            <person name="Klaenhammer T.R."/>
            <person name="Caufield P.W."/>
            <person name="Cui Y."/>
            <person name="Zhang H."/>
            <person name="O'Toole P.W."/>
        </authorList>
    </citation>
    <scope>NUCLEOTIDE SEQUENCE [LARGE SCALE GENOMIC DNA]</scope>
    <source>
        <strain evidence="2 3">DSM 5007</strain>
    </source>
</reference>
<dbReference type="Pfam" id="PF07314">
    <property type="entry name" value="Lit"/>
    <property type="match status" value="1"/>
</dbReference>
<evidence type="ECO:0000313" key="2">
    <source>
        <dbReference type="EMBL" id="KRM09270.1"/>
    </source>
</evidence>
<proteinExistence type="predicted"/>
<name>A0A0R1W238_9LACO</name>
<evidence type="ECO:0000256" key="1">
    <source>
        <dbReference type="SAM" id="Phobius"/>
    </source>
</evidence>
<dbReference type="STRING" id="1423807.FD16_GL001894"/>
<keyword evidence="1" id="KW-0812">Transmembrane</keyword>
<feature type="transmembrane region" description="Helical" evidence="1">
    <location>
        <begin position="169"/>
        <end position="191"/>
    </location>
</feature>
<dbReference type="AlphaFoldDB" id="A0A0R1W238"/>
<accession>A0A0R1W238</accession>
<dbReference type="NCBIfam" id="TIGR01906">
    <property type="entry name" value="integ_TIGR01906"/>
    <property type="match status" value="1"/>
</dbReference>
<keyword evidence="3" id="KW-1185">Reference proteome</keyword>
<dbReference type="InterPro" id="IPR010178">
    <property type="entry name" value="Lit"/>
</dbReference>
<gene>
    <name evidence="2" type="ORF">FD16_GL001894</name>
</gene>
<sequence length="203" mass="23859">MLLWCSLILFVISIAIFITLNFSWIMFALSHTSISGTTHANRVRDYGRLILYLQWPFDKNLVFKYIPMSASGTHHFEDVKSLFDINEVAIILFGMVSIPWLWGKKKKQQLWQLMLPIKGWSIFFPTVSTLLVVNFNNLFIKFHEIVFSNQDWAFDPRTDPIINVLTENFFIVCVLVFLVLVEIELGILYFCGYWQLKNSIRHQ</sequence>
<organism evidence="2 3">
    <name type="scientific">Paucilactobacillus suebicus DSM 5007 = KCTC 3549</name>
    <dbReference type="NCBI Taxonomy" id="1423807"/>
    <lineage>
        <taxon>Bacteria</taxon>
        <taxon>Bacillati</taxon>
        <taxon>Bacillota</taxon>
        <taxon>Bacilli</taxon>
        <taxon>Lactobacillales</taxon>
        <taxon>Lactobacillaceae</taxon>
        <taxon>Paucilactobacillus</taxon>
    </lineage>
</organism>
<feature type="transmembrane region" description="Helical" evidence="1">
    <location>
        <begin position="85"/>
        <end position="102"/>
    </location>
</feature>
<comment type="caution">
    <text evidence="2">The sequence shown here is derived from an EMBL/GenBank/DDBJ whole genome shotgun (WGS) entry which is preliminary data.</text>
</comment>
<dbReference type="EMBL" id="AZGF01000048">
    <property type="protein sequence ID" value="KRM09270.1"/>
    <property type="molecule type" value="Genomic_DNA"/>
</dbReference>